<comment type="caution">
    <text evidence="2">The sequence shown here is derived from an EMBL/GenBank/DDBJ whole genome shotgun (WGS) entry which is preliminary data.</text>
</comment>
<organism evidence="2 3">
    <name type="scientific">Dreissena polymorpha</name>
    <name type="common">Zebra mussel</name>
    <name type="synonym">Mytilus polymorpha</name>
    <dbReference type="NCBI Taxonomy" id="45954"/>
    <lineage>
        <taxon>Eukaryota</taxon>
        <taxon>Metazoa</taxon>
        <taxon>Spiralia</taxon>
        <taxon>Lophotrochozoa</taxon>
        <taxon>Mollusca</taxon>
        <taxon>Bivalvia</taxon>
        <taxon>Autobranchia</taxon>
        <taxon>Heteroconchia</taxon>
        <taxon>Euheterodonta</taxon>
        <taxon>Imparidentia</taxon>
        <taxon>Neoheterodontei</taxon>
        <taxon>Myida</taxon>
        <taxon>Dreissenoidea</taxon>
        <taxon>Dreissenidae</taxon>
        <taxon>Dreissena</taxon>
    </lineage>
</organism>
<gene>
    <name evidence="2" type="ORF">DPMN_173242</name>
</gene>
<keyword evidence="3" id="KW-1185">Reference proteome</keyword>
<dbReference type="Pfam" id="PF18012">
    <property type="entry name" value="PH_17"/>
    <property type="match status" value="1"/>
</dbReference>
<reference evidence="2" key="1">
    <citation type="journal article" date="2019" name="bioRxiv">
        <title>The Genome of the Zebra Mussel, Dreissena polymorpha: A Resource for Invasive Species Research.</title>
        <authorList>
            <person name="McCartney M.A."/>
            <person name="Auch B."/>
            <person name="Kono T."/>
            <person name="Mallez S."/>
            <person name="Zhang Y."/>
            <person name="Obille A."/>
            <person name="Becker A."/>
            <person name="Abrahante J.E."/>
            <person name="Garbe J."/>
            <person name="Badalamenti J.P."/>
            <person name="Herman A."/>
            <person name="Mangelson H."/>
            <person name="Liachko I."/>
            <person name="Sullivan S."/>
            <person name="Sone E.D."/>
            <person name="Koren S."/>
            <person name="Silverstein K.A.T."/>
            <person name="Beckman K.B."/>
            <person name="Gohl D.M."/>
        </authorList>
    </citation>
    <scope>NUCLEOTIDE SEQUENCE</scope>
    <source>
        <strain evidence="2">Duluth1</strain>
        <tissue evidence="2">Whole animal</tissue>
    </source>
</reference>
<dbReference type="PANTHER" id="PTHR10554:SF12">
    <property type="entry name" value="IP02644P"/>
    <property type="match status" value="1"/>
</dbReference>
<dbReference type="Proteomes" id="UP000828390">
    <property type="component" value="Unassembled WGS sequence"/>
</dbReference>
<dbReference type="CDD" id="cd01258">
    <property type="entry name" value="PHsplit_syntrophin"/>
    <property type="match status" value="1"/>
</dbReference>
<reference evidence="2" key="2">
    <citation type="submission" date="2020-11" db="EMBL/GenBank/DDBJ databases">
        <authorList>
            <person name="McCartney M.A."/>
            <person name="Auch B."/>
            <person name="Kono T."/>
            <person name="Mallez S."/>
            <person name="Becker A."/>
            <person name="Gohl D.M."/>
            <person name="Silverstein K.A.T."/>
            <person name="Koren S."/>
            <person name="Bechman K.B."/>
            <person name="Herman A."/>
            <person name="Abrahante J.E."/>
            <person name="Garbe J."/>
        </authorList>
    </citation>
    <scope>NUCLEOTIDE SEQUENCE</scope>
    <source>
        <strain evidence="2">Duluth1</strain>
        <tissue evidence="2">Whole animal</tissue>
    </source>
</reference>
<sequence length="170" mass="19168">MIFNPNLYSFLLSKIPNRISVLHKKCRFVFLSFSVKYLREVTPYFRKNSALHELGWGSADNSHEANGANWSESKTIPLKLCYLCRNLSLSDSEKRSIELHSPDGKSSCVLRFPDSSTAAEWFNALHSNVTMLTAQAIHDANIVISSAPNQREIVHVGWLAEQVVSLIALY</sequence>
<dbReference type="AlphaFoldDB" id="A0A9D4E326"/>
<dbReference type="InterPro" id="IPR041428">
    <property type="entry name" value="PHsplit_syntrophin"/>
</dbReference>
<evidence type="ECO:0000313" key="2">
    <source>
        <dbReference type="EMBL" id="KAH3771913.1"/>
    </source>
</evidence>
<evidence type="ECO:0000259" key="1">
    <source>
        <dbReference type="Pfam" id="PF18012"/>
    </source>
</evidence>
<protein>
    <recommendedName>
        <fullName evidence="1">Syntrophin split Pleckstrin homology (PH) domain-containing protein</fullName>
    </recommendedName>
</protein>
<dbReference type="PANTHER" id="PTHR10554">
    <property type="entry name" value="SYNTROPHIN"/>
    <property type="match status" value="1"/>
</dbReference>
<dbReference type="GO" id="GO:0005198">
    <property type="term" value="F:structural molecule activity"/>
    <property type="evidence" value="ECO:0007669"/>
    <property type="project" value="InterPro"/>
</dbReference>
<name>A0A9D4E326_DREPO</name>
<proteinExistence type="predicted"/>
<dbReference type="Gene3D" id="2.30.29.30">
    <property type="entry name" value="Pleckstrin-homology domain (PH domain)/Phosphotyrosine-binding domain (PTB)"/>
    <property type="match status" value="1"/>
</dbReference>
<dbReference type="InterPro" id="IPR011993">
    <property type="entry name" value="PH-like_dom_sf"/>
</dbReference>
<dbReference type="InterPro" id="IPR015482">
    <property type="entry name" value="Syntrophin"/>
</dbReference>
<feature type="domain" description="Syntrophin split Pleckstrin homology (PH)" evidence="1">
    <location>
        <begin position="69"/>
        <end position="127"/>
    </location>
</feature>
<accession>A0A9D4E326</accession>
<dbReference type="GO" id="GO:0016010">
    <property type="term" value="C:dystrophin-associated glycoprotein complex"/>
    <property type="evidence" value="ECO:0007669"/>
    <property type="project" value="TreeGrafter"/>
</dbReference>
<dbReference type="EMBL" id="JAIWYP010000009">
    <property type="protein sequence ID" value="KAH3771913.1"/>
    <property type="molecule type" value="Genomic_DNA"/>
</dbReference>
<dbReference type="SUPFAM" id="SSF50729">
    <property type="entry name" value="PH domain-like"/>
    <property type="match status" value="1"/>
</dbReference>
<evidence type="ECO:0000313" key="3">
    <source>
        <dbReference type="Proteomes" id="UP000828390"/>
    </source>
</evidence>